<gene>
    <name evidence="1" type="ORF">S01H4_24067</name>
</gene>
<accession>X1BNG0</accession>
<sequence>NNFFFMSNKEILELADNNNFNLMYQDAKINNEDRYVYNTLQETTLSDDAQEILNMAKELIKKSISMRVLYHEDNPKYHLNSWDSGWAQLKPMLKEYFKEDYDNFVKKYKKFEDRMRKGVYKFGFLK</sequence>
<evidence type="ECO:0000313" key="1">
    <source>
        <dbReference type="EMBL" id="GAG82737.1"/>
    </source>
</evidence>
<dbReference type="EMBL" id="BART01011258">
    <property type="protein sequence ID" value="GAG82737.1"/>
    <property type="molecule type" value="Genomic_DNA"/>
</dbReference>
<comment type="caution">
    <text evidence="1">The sequence shown here is derived from an EMBL/GenBank/DDBJ whole genome shotgun (WGS) entry which is preliminary data.</text>
</comment>
<reference evidence="1" key="1">
    <citation type="journal article" date="2014" name="Front. Microbiol.">
        <title>High frequency of phylogenetically diverse reductive dehalogenase-homologous genes in deep subseafloor sedimentary metagenomes.</title>
        <authorList>
            <person name="Kawai M."/>
            <person name="Futagami T."/>
            <person name="Toyoda A."/>
            <person name="Takaki Y."/>
            <person name="Nishi S."/>
            <person name="Hori S."/>
            <person name="Arai W."/>
            <person name="Tsubouchi T."/>
            <person name="Morono Y."/>
            <person name="Uchiyama I."/>
            <person name="Ito T."/>
            <person name="Fujiyama A."/>
            <person name="Inagaki F."/>
            <person name="Takami H."/>
        </authorList>
    </citation>
    <scope>NUCLEOTIDE SEQUENCE</scope>
    <source>
        <strain evidence="1">Expedition CK06-06</strain>
    </source>
</reference>
<protein>
    <submittedName>
        <fullName evidence="1">Uncharacterized protein</fullName>
    </submittedName>
</protein>
<feature type="non-terminal residue" evidence="1">
    <location>
        <position position="1"/>
    </location>
</feature>
<dbReference type="AlphaFoldDB" id="X1BNG0"/>
<name>X1BNG0_9ZZZZ</name>
<proteinExistence type="predicted"/>
<organism evidence="1">
    <name type="scientific">marine sediment metagenome</name>
    <dbReference type="NCBI Taxonomy" id="412755"/>
    <lineage>
        <taxon>unclassified sequences</taxon>
        <taxon>metagenomes</taxon>
        <taxon>ecological metagenomes</taxon>
    </lineage>
</organism>